<evidence type="ECO:0000256" key="1">
    <source>
        <dbReference type="SAM" id="MobiDB-lite"/>
    </source>
</evidence>
<protein>
    <submittedName>
        <fullName evidence="2">Uncharacterized protein</fullName>
    </submittedName>
</protein>
<evidence type="ECO:0000313" key="2">
    <source>
        <dbReference type="EMBL" id="RRT83225.1"/>
    </source>
</evidence>
<evidence type="ECO:0000313" key="3">
    <source>
        <dbReference type="Proteomes" id="UP000287651"/>
    </source>
</evidence>
<comment type="caution">
    <text evidence="2">The sequence shown here is derived from an EMBL/GenBank/DDBJ whole genome shotgun (WGS) entry which is preliminary data.</text>
</comment>
<feature type="compositionally biased region" description="Basic and acidic residues" evidence="1">
    <location>
        <begin position="1"/>
        <end position="11"/>
    </location>
</feature>
<dbReference type="PANTHER" id="PTHR34361:SF2">
    <property type="entry name" value="OS08G0157800 PROTEIN"/>
    <property type="match status" value="1"/>
</dbReference>
<dbReference type="EMBL" id="AMZH03000536">
    <property type="protein sequence ID" value="RRT83225.1"/>
    <property type="molecule type" value="Genomic_DNA"/>
</dbReference>
<feature type="region of interest" description="Disordered" evidence="1">
    <location>
        <begin position="1"/>
        <end position="32"/>
    </location>
</feature>
<dbReference type="AlphaFoldDB" id="A0A427B414"/>
<sequence>MSRYKVLKDRSVSSSYRSTEELDPEDTGTCSGTREVVYGSPDVANTCSIKDLPVNLADLGFMESVMQPYDEDRPTPRSLHLNAVQPLGAGSDDELGSGLNISGYVDAKRKFPGPLNGSLIQSYMTYNQGNWSFTSGYENSSSEWEHVQGEESTQH</sequence>
<dbReference type="PANTHER" id="PTHR34361">
    <property type="entry name" value="OS08G0157800 PROTEIN"/>
    <property type="match status" value="1"/>
</dbReference>
<proteinExistence type="predicted"/>
<gene>
    <name evidence="2" type="ORF">B296_00008244</name>
</gene>
<reference evidence="2 3" key="1">
    <citation type="journal article" date="2014" name="Agronomy (Basel)">
        <title>A Draft Genome Sequence for Ensete ventricosum, the Drought-Tolerant Tree Against Hunger.</title>
        <authorList>
            <person name="Harrison J."/>
            <person name="Moore K.A."/>
            <person name="Paszkiewicz K."/>
            <person name="Jones T."/>
            <person name="Grant M."/>
            <person name="Ambacheew D."/>
            <person name="Muzemil S."/>
            <person name="Studholme D.J."/>
        </authorList>
    </citation>
    <scope>NUCLEOTIDE SEQUENCE [LARGE SCALE GENOMIC DNA]</scope>
</reference>
<organism evidence="2 3">
    <name type="scientific">Ensete ventricosum</name>
    <name type="common">Abyssinian banana</name>
    <name type="synonym">Musa ensete</name>
    <dbReference type="NCBI Taxonomy" id="4639"/>
    <lineage>
        <taxon>Eukaryota</taxon>
        <taxon>Viridiplantae</taxon>
        <taxon>Streptophyta</taxon>
        <taxon>Embryophyta</taxon>
        <taxon>Tracheophyta</taxon>
        <taxon>Spermatophyta</taxon>
        <taxon>Magnoliopsida</taxon>
        <taxon>Liliopsida</taxon>
        <taxon>Zingiberales</taxon>
        <taxon>Musaceae</taxon>
        <taxon>Ensete</taxon>
    </lineage>
</organism>
<name>A0A427B414_ENSVE</name>
<accession>A0A427B414</accession>
<dbReference type="Proteomes" id="UP000287651">
    <property type="component" value="Unassembled WGS sequence"/>
</dbReference>